<dbReference type="AlphaFoldDB" id="S0FQP3"/>
<sequence length="260" mass="28380">MKKIIPVLICFALLLSISFSSTVFAASNETEPNDTMANANTISSGSIIKGKISTFSDVDFYRMSIMYSGTRVITLSDIPSGCDYGLYLYDAKGNLISYSTASGNADESITKSMEVQEQYYICVRNSSGYSSSSDYTLSVKATGSVTTPVLPYHGGDAYEYNDTLELASDFYGSLEATISPLGDIDWYKFSITQTSTQKIKLYSPSSDLSYKFQICSADGKSISSVTDECTLTLSPGKYYIKVYGIDSSSVLNYRLNMTTV</sequence>
<dbReference type="RefSeq" id="WP_004627596.1">
    <property type="nucleotide sequence ID" value="NZ_AORV01000046.1"/>
</dbReference>
<keyword evidence="1" id="KW-0732">Signal</keyword>
<protein>
    <submittedName>
        <fullName evidence="2">Uncharacterized protein</fullName>
    </submittedName>
</protein>
<dbReference type="Gene3D" id="2.60.120.380">
    <property type="match status" value="2"/>
</dbReference>
<proteinExistence type="predicted"/>
<evidence type="ECO:0000313" key="2">
    <source>
        <dbReference type="EMBL" id="EMS70793.1"/>
    </source>
</evidence>
<keyword evidence="3" id="KW-1185">Reference proteome</keyword>
<dbReference type="EMBL" id="AORV01000046">
    <property type="protein sequence ID" value="EMS70793.1"/>
    <property type="molecule type" value="Genomic_DNA"/>
</dbReference>
<dbReference type="STRING" id="1195236.CTER_3438"/>
<evidence type="ECO:0000256" key="1">
    <source>
        <dbReference type="SAM" id="SignalP"/>
    </source>
</evidence>
<dbReference type="eggNOG" id="COG1075">
    <property type="taxonomic scope" value="Bacteria"/>
</dbReference>
<accession>S0FQP3</accession>
<dbReference type="Proteomes" id="UP000014155">
    <property type="component" value="Unassembled WGS sequence"/>
</dbReference>
<dbReference type="PATRIC" id="fig|1195236.3.peg.3662"/>
<reference evidence="2 3" key="1">
    <citation type="journal article" date="2013" name="Genome Announc.">
        <title>Draft Genome Sequence of the Cellulolytic, Mesophilic, Anaerobic Bacterium Clostridium termitidis Strain CT1112 (DSM 5398).</title>
        <authorList>
            <person name="Lal S."/>
            <person name="Ramachandran U."/>
            <person name="Zhang X."/>
            <person name="Munir R."/>
            <person name="Sparling R."/>
            <person name="Levin D.B."/>
        </authorList>
    </citation>
    <scope>NUCLEOTIDE SEQUENCE [LARGE SCALE GENOMIC DNA]</scope>
    <source>
        <strain evidence="2 3">CT1112</strain>
    </source>
</reference>
<feature type="signal peptide" evidence="1">
    <location>
        <begin position="1"/>
        <end position="25"/>
    </location>
</feature>
<dbReference type="SUPFAM" id="SSF89260">
    <property type="entry name" value="Collagen-binding domain"/>
    <property type="match status" value="2"/>
</dbReference>
<evidence type="ECO:0000313" key="3">
    <source>
        <dbReference type="Proteomes" id="UP000014155"/>
    </source>
</evidence>
<name>S0FQP3_RUMCE</name>
<comment type="caution">
    <text evidence="2">The sequence shown here is derived from an EMBL/GenBank/DDBJ whole genome shotgun (WGS) entry which is preliminary data.</text>
</comment>
<feature type="chain" id="PRO_5004497258" evidence="1">
    <location>
        <begin position="26"/>
        <end position="260"/>
    </location>
</feature>
<gene>
    <name evidence="2" type="ORF">CTER_3438</name>
</gene>
<organism evidence="2 3">
    <name type="scientific">Ruminiclostridium cellobioparum subsp. termitidis CT1112</name>
    <dbReference type="NCBI Taxonomy" id="1195236"/>
    <lineage>
        <taxon>Bacteria</taxon>
        <taxon>Bacillati</taxon>
        <taxon>Bacillota</taxon>
        <taxon>Clostridia</taxon>
        <taxon>Eubacteriales</taxon>
        <taxon>Oscillospiraceae</taxon>
        <taxon>Ruminiclostridium</taxon>
    </lineage>
</organism>